<reference evidence="1" key="1">
    <citation type="journal article" date="2018" name="Aquaculture">
        <title>Complete genome sequence of a white spot syndrome virus associated with a disease incursion in Australia.</title>
        <authorList>
            <person name="Oakey J."/>
            <person name="Smith C.S."/>
        </authorList>
    </citation>
    <scope>NUCLEOTIDE SEQUENCE [LARGE SCALE GENOMIC DNA]</scope>
    <source>
        <strain evidence="1">WSSV-AU</strain>
    </source>
</reference>
<proteinExistence type="predicted"/>
<protein>
    <submittedName>
        <fullName evidence="1">ORF225</fullName>
    </submittedName>
</protein>
<dbReference type="EMBL" id="MF768985">
    <property type="protein sequence ID" value="ATU84164.1"/>
    <property type="molecule type" value="Genomic_DNA"/>
</dbReference>
<name>A0A2D3I730_9VIRU</name>
<evidence type="ECO:0000313" key="1">
    <source>
        <dbReference type="EMBL" id="ATU84164.1"/>
    </source>
</evidence>
<organism evidence="1">
    <name type="scientific">White spot syndrome virus</name>
    <dbReference type="NCBI Taxonomy" id="342409"/>
    <lineage>
        <taxon>Viruses</taxon>
        <taxon>Viruses incertae sedis</taxon>
        <taxon>Naldaviricetes</taxon>
        <taxon>Nimaviridae</taxon>
        <taxon>Whispovirus</taxon>
    </lineage>
</organism>
<sequence>MIEHKRAAAGFGTTIEDFFSSSSSRTGAEKAATGEGASFLTSWSTFLSTVNWTALAAPFVRR</sequence>
<dbReference type="Proteomes" id="UP000267516">
    <property type="component" value="Segment"/>
</dbReference>
<accession>A0A2D3I730</accession>